<dbReference type="EMBL" id="ACGO02000001">
    <property type="protein sequence ID" value="EFJ70654.1"/>
    <property type="molecule type" value="Genomic_DNA"/>
</dbReference>
<proteinExistence type="predicted"/>
<evidence type="ECO:0000256" key="2">
    <source>
        <dbReference type="SAM" id="Phobius"/>
    </source>
</evidence>
<reference evidence="3 4" key="1">
    <citation type="submission" date="2010-06" db="EMBL/GenBank/DDBJ databases">
        <authorList>
            <person name="Muzny D."/>
            <person name="Qin X."/>
            <person name="Buhay C."/>
            <person name="Dugan-Rocha S."/>
            <person name="Ding Y."/>
            <person name="Chen G."/>
            <person name="Hawes A."/>
            <person name="Holder M."/>
            <person name="Jhangiani S."/>
            <person name="Johnson A."/>
            <person name="Khan Z."/>
            <person name="Li Z."/>
            <person name="Liu W."/>
            <person name="Liu X."/>
            <person name="Perez L."/>
            <person name="Shen H."/>
            <person name="Wang Q."/>
            <person name="Watt J."/>
            <person name="Xi L."/>
            <person name="Xin Y."/>
            <person name="Zhou J."/>
            <person name="Deng J."/>
            <person name="Jiang H."/>
            <person name="Liu Y."/>
            <person name="Qu J."/>
            <person name="Song X.-Z."/>
            <person name="Zhang L."/>
            <person name="Villasana D."/>
            <person name="Johnson A."/>
            <person name="Liu J."/>
            <person name="Liyanage D."/>
            <person name="Lorensuhewa L."/>
            <person name="Robinson T."/>
            <person name="Song A."/>
            <person name="Song B.-B."/>
            <person name="Dinh H."/>
            <person name="Thornton R."/>
            <person name="Coyle M."/>
            <person name="Francisco L."/>
            <person name="Jackson L."/>
            <person name="Javaid M."/>
            <person name="Korchina V."/>
            <person name="Kovar C."/>
            <person name="Mata R."/>
            <person name="Mathew T."/>
            <person name="Ngo R."/>
            <person name="Nguyen L."/>
            <person name="Nguyen N."/>
            <person name="Okwuonu G."/>
            <person name="Ongeri F."/>
            <person name="Pham C."/>
            <person name="Simmons D."/>
            <person name="Wilczek-Boney K."/>
            <person name="Hale W."/>
            <person name="Jakkamsetti A."/>
            <person name="Pham P."/>
            <person name="Ruth R."/>
            <person name="San Lucas F."/>
            <person name="Warren J."/>
            <person name="Zhang J."/>
            <person name="Zhao Z."/>
            <person name="Zhou C."/>
            <person name="Zhu D."/>
            <person name="Lee S."/>
            <person name="Bess C."/>
            <person name="Blankenburg K."/>
            <person name="Forbes L."/>
            <person name="Fu Q."/>
            <person name="Gubbala S."/>
            <person name="Hirani K."/>
            <person name="Jayaseelan J.C."/>
            <person name="Lara F."/>
            <person name="Munidasa M."/>
            <person name="Palculict T."/>
            <person name="Patil S."/>
            <person name="Pu L.-L."/>
            <person name="Saada N."/>
            <person name="Tang L."/>
            <person name="Weissenberger G."/>
            <person name="Zhu Y."/>
            <person name="Hemphill L."/>
            <person name="Shang Y."/>
            <person name="Youmans B."/>
            <person name="Ayvaz T."/>
            <person name="Ross M."/>
            <person name="Santibanez J."/>
            <person name="Aqrawi P."/>
            <person name="Gross S."/>
            <person name="Joshi V."/>
            <person name="Fowler G."/>
            <person name="Nazareth L."/>
            <person name="Reid J."/>
            <person name="Worley K."/>
            <person name="Petrosino J."/>
            <person name="Highlander S."/>
            <person name="Gibbs R."/>
        </authorList>
    </citation>
    <scope>NUCLEOTIDE SEQUENCE [LARGE SCALE GENOMIC DNA]</scope>
    <source>
        <strain evidence="3 4">JV-V03</strain>
    </source>
</reference>
<keyword evidence="2" id="KW-0472">Membrane</keyword>
<feature type="transmembrane region" description="Helical" evidence="2">
    <location>
        <begin position="302"/>
        <end position="322"/>
    </location>
</feature>
<accession>A0AA87ABI4</accession>
<feature type="transmembrane region" description="Helical" evidence="2">
    <location>
        <begin position="415"/>
        <end position="432"/>
    </location>
</feature>
<evidence type="ECO:0000256" key="1">
    <source>
        <dbReference type="ARBA" id="ARBA00022597"/>
    </source>
</evidence>
<feature type="transmembrane region" description="Helical" evidence="2">
    <location>
        <begin position="334"/>
        <end position="352"/>
    </location>
</feature>
<feature type="transmembrane region" description="Helical" evidence="2">
    <location>
        <begin position="358"/>
        <end position="381"/>
    </location>
</feature>
<dbReference type="GO" id="GO:0008643">
    <property type="term" value="P:carbohydrate transport"/>
    <property type="evidence" value="ECO:0007669"/>
    <property type="project" value="InterPro"/>
</dbReference>
<feature type="transmembrane region" description="Helical" evidence="2">
    <location>
        <begin position="447"/>
        <end position="470"/>
    </location>
</feature>
<feature type="transmembrane region" description="Helical" evidence="2">
    <location>
        <begin position="117"/>
        <end position="137"/>
    </location>
</feature>
<dbReference type="Gene3D" id="1.20.1250.20">
    <property type="entry name" value="MFS general substrate transporter like domains"/>
    <property type="match status" value="2"/>
</dbReference>
<comment type="caution">
    <text evidence="3">The sequence shown here is derived from an EMBL/GenBank/DDBJ whole genome shotgun (WGS) entry which is preliminary data.</text>
</comment>
<feature type="transmembrane region" description="Helical" evidence="2">
    <location>
        <begin position="219"/>
        <end position="241"/>
    </location>
</feature>
<organism evidence="3 4">
    <name type="scientific">Lactobacillus paragasseri JV-V03</name>
    <dbReference type="NCBI Taxonomy" id="525326"/>
    <lineage>
        <taxon>Bacteria</taxon>
        <taxon>Bacillati</taxon>
        <taxon>Bacillota</taxon>
        <taxon>Bacilli</taxon>
        <taxon>Lactobacillales</taxon>
        <taxon>Lactobacillaceae</taxon>
        <taxon>Lactobacillus</taxon>
    </lineage>
</organism>
<keyword evidence="1" id="KW-0762">Sugar transport</keyword>
<dbReference type="GO" id="GO:0005886">
    <property type="term" value="C:plasma membrane"/>
    <property type="evidence" value="ECO:0007669"/>
    <property type="project" value="TreeGrafter"/>
</dbReference>
<dbReference type="SUPFAM" id="SSF103473">
    <property type="entry name" value="MFS general substrate transporter"/>
    <property type="match status" value="1"/>
</dbReference>
<dbReference type="AlphaFoldDB" id="A0AA87ABI4"/>
<evidence type="ECO:0000313" key="3">
    <source>
        <dbReference type="EMBL" id="EFJ70654.1"/>
    </source>
</evidence>
<dbReference type="PANTHER" id="PTHR11328:SF24">
    <property type="entry name" value="MAJOR FACILITATOR SUPERFAMILY (MFS) PROFILE DOMAIN-CONTAINING PROTEIN"/>
    <property type="match status" value="1"/>
</dbReference>
<feature type="transmembrane region" description="Helical" evidence="2">
    <location>
        <begin position="183"/>
        <end position="204"/>
    </location>
</feature>
<dbReference type="GO" id="GO:0015293">
    <property type="term" value="F:symporter activity"/>
    <property type="evidence" value="ECO:0007669"/>
    <property type="project" value="InterPro"/>
</dbReference>
<name>A0AA87ABI4_9LACO</name>
<keyword evidence="2" id="KW-0812">Transmembrane</keyword>
<dbReference type="Pfam" id="PF13347">
    <property type="entry name" value="MFS_2"/>
    <property type="match status" value="1"/>
</dbReference>
<dbReference type="InterPro" id="IPR036259">
    <property type="entry name" value="MFS_trans_sf"/>
</dbReference>
<dbReference type="PANTHER" id="PTHR11328">
    <property type="entry name" value="MAJOR FACILITATOR SUPERFAMILY DOMAIN-CONTAINING PROTEIN"/>
    <property type="match status" value="1"/>
</dbReference>
<keyword evidence="2" id="KW-1133">Transmembrane helix</keyword>
<keyword evidence="1" id="KW-0813">Transport</keyword>
<dbReference type="InterPro" id="IPR039672">
    <property type="entry name" value="MFS_2"/>
</dbReference>
<feature type="transmembrane region" description="Helical" evidence="2">
    <location>
        <begin position="43"/>
        <end position="67"/>
    </location>
</feature>
<evidence type="ECO:0000313" key="4">
    <source>
        <dbReference type="Proteomes" id="UP000003672"/>
    </source>
</evidence>
<feature type="transmembrane region" description="Helical" evidence="2">
    <location>
        <begin position="268"/>
        <end position="290"/>
    </location>
</feature>
<sequence length="493" mass="54502">MHIKFLNSEREDIKMDAMSDQQPLAVKVNGGKPIPKFGLRDKIGYAFGDVGTTFLMGILASFESIYFTNVLGISPVISGTILSVTTIVGAFTDLAVGRMADKRHLGKKGRFHPWIKSMKWALGLSVLLIYMPFIQSWSMGAKITYISCASIFYIACLSAFNIPYGSLAAAISSDPDDRTSLSIYRSVGSAIGAGGTGFVLPYLVYTTSKTGQQILSGTRLFYCAIGCFLLAMICYTIMYTLTTERVVVEHKNPVKGGKLAASLFKDRALISFLAAEIVIVLSTSFSSFLTTYMFSTYFQSKQALSIALLFNYANTIVLSFFAKPLASKFGKKKIVSIALFMSSILYLVVYIMQIHNVWLYLVLSFFTTLCFSMFNIMTWAFMTDVIDYHQYVSGMREDGTIYSVNMFGRKIAQTLNSFFSGAILTAIGYKASTTGSLTQSPEVLRGIYALATLVPFVLLMIGALILTFWYPLSKKELEKVSAKLKVVNKTNKE</sequence>
<feature type="transmembrane region" description="Helical" evidence="2">
    <location>
        <begin position="143"/>
        <end position="162"/>
    </location>
</feature>
<dbReference type="Proteomes" id="UP000003672">
    <property type="component" value="Unassembled WGS sequence"/>
</dbReference>
<gene>
    <name evidence="3" type="ORF">HMPREF0514_11098</name>
</gene>
<protein>
    <submittedName>
        <fullName evidence="3">Transporter, major facilitator family protein</fullName>
    </submittedName>
</protein>
<feature type="transmembrane region" description="Helical" evidence="2">
    <location>
        <begin position="73"/>
        <end position="96"/>
    </location>
</feature>